<evidence type="ECO:0000313" key="1">
    <source>
        <dbReference type="EMBL" id="OGF79372.1"/>
    </source>
</evidence>
<proteinExistence type="predicted"/>
<accession>A0A1F5WUP6</accession>
<gene>
    <name evidence="1" type="ORF">A2W54_01415</name>
</gene>
<dbReference type="EMBL" id="MFHI01000005">
    <property type="protein sequence ID" value="OGF79372.1"/>
    <property type="molecule type" value="Genomic_DNA"/>
</dbReference>
<evidence type="ECO:0000313" key="2">
    <source>
        <dbReference type="Proteomes" id="UP000178425"/>
    </source>
</evidence>
<protein>
    <submittedName>
        <fullName evidence="1">Uncharacterized protein</fullName>
    </submittedName>
</protein>
<sequence>MLPEDEDDLMKFFVKHVPACAEALSFFMDAKKVFSKLKWDSGFGGKPWAKIADKAIMRLHGEIDSTVFIDVVFDIEHHSGHVFDKHENIRCDGRKLRAILDAKRDGALPVMHKKFIEEHKYASSYIKTYYSRGAGAKWW</sequence>
<dbReference type="AlphaFoldDB" id="A0A1F5WUP6"/>
<dbReference type="Proteomes" id="UP000178425">
    <property type="component" value="Unassembled WGS sequence"/>
</dbReference>
<reference evidence="1 2" key="1">
    <citation type="journal article" date="2016" name="Nat. Commun.">
        <title>Thousands of microbial genomes shed light on interconnected biogeochemical processes in an aquifer system.</title>
        <authorList>
            <person name="Anantharaman K."/>
            <person name="Brown C.T."/>
            <person name="Hug L.A."/>
            <person name="Sharon I."/>
            <person name="Castelle C.J."/>
            <person name="Probst A.J."/>
            <person name="Thomas B.C."/>
            <person name="Singh A."/>
            <person name="Wilkins M.J."/>
            <person name="Karaoz U."/>
            <person name="Brodie E.L."/>
            <person name="Williams K.H."/>
            <person name="Hubbard S.S."/>
            <person name="Banfield J.F."/>
        </authorList>
    </citation>
    <scope>NUCLEOTIDE SEQUENCE [LARGE SCALE GENOMIC DNA]</scope>
</reference>
<organism evidence="1 2">
    <name type="scientific">Candidatus Giovannonibacteria bacterium RIFCSPHIGHO2_02_43_13</name>
    <dbReference type="NCBI Taxonomy" id="1798330"/>
    <lineage>
        <taxon>Bacteria</taxon>
        <taxon>Candidatus Giovannoniibacteriota</taxon>
    </lineage>
</organism>
<name>A0A1F5WUP6_9BACT</name>
<comment type="caution">
    <text evidence="1">The sequence shown here is derived from an EMBL/GenBank/DDBJ whole genome shotgun (WGS) entry which is preliminary data.</text>
</comment>